<dbReference type="PANTHER" id="PTHR48083">
    <property type="entry name" value="MEDIUM-CHAIN SPECIFIC ACYL-COA DEHYDROGENASE, MITOCHONDRIAL-RELATED"/>
    <property type="match status" value="1"/>
</dbReference>
<dbReference type="InterPro" id="IPR013786">
    <property type="entry name" value="AcylCoA_DH/ox_N"/>
</dbReference>
<evidence type="ECO:0000256" key="6">
    <source>
        <dbReference type="RuleBase" id="RU362125"/>
    </source>
</evidence>
<dbReference type="SUPFAM" id="SSF47203">
    <property type="entry name" value="Acyl-CoA dehydrogenase C-terminal domain-like"/>
    <property type="match status" value="1"/>
</dbReference>
<dbReference type="InterPro" id="IPR009075">
    <property type="entry name" value="AcylCo_DH/oxidase_C"/>
</dbReference>
<dbReference type="InterPro" id="IPR050741">
    <property type="entry name" value="Acyl-CoA_dehydrogenase"/>
</dbReference>
<keyword evidence="3 6" id="KW-0285">Flavoprotein</keyword>
<evidence type="ECO:0000259" key="7">
    <source>
        <dbReference type="Pfam" id="PF00441"/>
    </source>
</evidence>
<dbReference type="GO" id="GO:0005737">
    <property type="term" value="C:cytoplasm"/>
    <property type="evidence" value="ECO:0007669"/>
    <property type="project" value="TreeGrafter"/>
</dbReference>
<dbReference type="STRING" id="857340.A0A086TAA5"/>
<feature type="domain" description="Acyl-CoA oxidase/dehydrogenase middle" evidence="8">
    <location>
        <begin position="153"/>
        <end position="254"/>
    </location>
</feature>
<dbReference type="Gene3D" id="1.10.540.10">
    <property type="entry name" value="Acyl-CoA dehydrogenase/oxidase, N-terminal domain"/>
    <property type="match status" value="1"/>
</dbReference>
<dbReference type="AlphaFoldDB" id="A0A086TAA5"/>
<dbReference type="HOGENOM" id="CLU_018204_1_2_1"/>
<dbReference type="OrthoDB" id="434771at2759"/>
<reference evidence="11" key="1">
    <citation type="journal article" date="2014" name="Genome Announc.">
        <title>Genome sequence and annotation of Acremonium chrysogenum, producer of the beta-lactam antibiotic cephalosporin C.</title>
        <authorList>
            <person name="Terfehr D."/>
            <person name="Dahlmann T.A."/>
            <person name="Specht T."/>
            <person name="Zadra I."/>
            <person name="Kuernsteiner H."/>
            <person name="Kueck U."/>
        </authorList>
    </citation>
    <scope>NUCLEOTIDE SEQUENCE [LARGE SCALE GENOMIC DNA]</scope>
    <source>
        <strain evidence="11">ATCC 11550 / CBS 779.69 / DSM 880 / IAM 14645 / JCM 23072 / IMI 49137</strain>
    </source>
</reference>
<dbReference type="Pfam" id="PF00441">
    <property type="entry name" value="Acyl-CoA_dh_1"/>
    <property type="match status" value="1"/>
</dbReference>
<keyword evidence="5 6" id="KW-0560">Oxidoreductase</keyword>
<dbReference type="InterPro" id="IPR036250">
    <property type="entry name" value="AcylCo_DH-like_C"/>
</dbReference>
<accession>A0A086TAA5</accession>
<dbReference type="Gene3D" id="2.40.110.10">
    <property type="entry name" value="Butyryl-CoA Dehydrogenase, subunit A, domain 2"/>
    <property type="match status" value="1"/>
</dbReference>
<organism evidence="10 11">
    <name type="scientific">Hapsidospora chrysogenum (strain ATCC 11550 / CBS 779.69 / DSM 880 / IAM 14645 / JCM 23072 / IMI 49137)</name>
    <name type="common">Acremonium chrysogenum</name>
    <dbReference type="NCBI Taxonomy" id="857340"/>
    <lineage>
        <taxon>Eukaryota</taxon>
        <taxon>Fungi</taxon>
        <taxon>Dikarya</taxon>
        <taxon>Ascomycota</taxon>
        <taxon>Pezizomycotina</taxon>
        <taxon>Sordariomycetes</taxon>
        <taxon>Hypocreomycetidae</taxon>
        <taxon>Hypocreales</taxon>
        <taxon>Bionectriaceae</taxon>
        <taxon>Hapsidospora</taxon>
    </lineage>
</organism>
<comment type="caution">
    <text evidence="10">The sequence shown here is derived from an EMBL/GenBank/DDBJ whole genome shotgun (WGS) entry which is preliminary data.</text>
</comment>
<dbReference type="Gene3D" id="1.20.140.10">
    <property type="entry name" value="Butyryl-CoA Dehydrogenase, subunit A, domain 3"/>
    <property type="match status" value="1"/>
</dbReference>
<dbReference type="InterPro" id="IPR006091">
    <property type="entry name" value="Acyl-CoA_Oxase/DH_mid-dom"/>
</dbReference>
<evidence type="ECO:0000256" key="3">
    <source>
        <dbReference type="ARBA" id="ARBA00022630"/>
    </source>
</evidence>
<dbReference type="InterPro" id="IPR046373">
    <property type="entry name" value="Acyl-CoA_Oxase/DH_mid-dom_sf"/>
</dbReference>
<feature type="domain" description="Acyl-CoA dehydrogenase/oxidase N-terminal" evidence="9">
    <location>
        <begin position="35"/>
        <end position="147"/>
    </location>
</feature>
<evidence type="ECO:0000256" key="1">
    <source>
        <dbReference type="ARBA" id="ARBA00001974"/>
    </source>
</evidence>
<dbReference type="SUPFAM" id="SSF56645">
    <property type="entry name" value="Acyl-CoA dehydrogenase NM domain-like"/>
    <property type="match status" value="1"/>
</dbReference>
<sequence length="455" mass="51046">MASNSINLDGPAFRHIPAGVKAKLRPIAIEKIQAIYDWVENECIPREPVMEAQVQARKWAMPPLMKELREKAKAKGLFNLFLPNTFKESPAGLTNLEYGCCAELLGRTYWAAQTVNCHAPDTGNMELLAKYANDEQKKRWLQPLLDGTTLSGYSMTEPSVATSDATNVSIRITKKGDTYVINGRKLYANCLWNKDLSFYILMGLSDPENPDQWARHSMLIVPADTPGITQVRNLTVLGYDWAPEGHGEYVYENVVVPKENLILGEGRAFEIAQGRLGGGRIHHCMRLLGQAERALELAVMRAKDPRFKPRGKLIGDFDSNIERIAQMRLNLDAMRFIVYNAAETIDLVGPKAGRQAIAQCKILVPVGVEKLVSECMQMFGGQGVTQHTPLPTLWAYARWARLADGPDSSHRHQVGRDELKKAPAITERHQTYNRRAKEFAEQYGEKILMMPEDSL</sequence>
<evidence type="ECO:0000256" key="2">
    <source>
        <dbReference type="ARBA" id="ARBA00009347"/>
    </source>
</evidence>
<dbReference type="GO" id="GO:0033539">
    <property type="term" value="P:fatty acid beta-oxidation using acyl-CoA dehydrogenase"/>
    <property type="evidence" value="ECO:0007669"/>
    <property type="project" value="TreeGrafter"/>
</dbReference>
<evidence type="ECO:0000259" key="8">
    <source>
        <dbReference type="Pfam" id="PF02770"/>
    </source>
</evidence>
<comment type="similarity">
    <text evidence="2 6">Belongs to the acyl-CoA dehydrogenase family.</text>
</comment>
<dbReference type="Pfam" id="PF02771">
    <property type="entry name" value="Acyl-CoA_dh_N"/>
    <property type="match status" value="1"/>
</dbReference>
<protein>
    <submittedName>
        <fullName evidence="10">Acyl-CoA dehydrogenase family member-like protein</fullName>
    </submittedName>
</protein>
<name>A0A086TAA5_HAPC1</name>
<dbReference type="Proteomes" id="UP000029964">
    <property type="component" value="Unassembled WGS sequence"/>
</dbReference>
<dbReference type="GO" id="GO:0050660">
    <property type="term" value="F:flavin adenine dinucleotide binding"/>
    <property type="evidence" value="ECO:0007669"/>
    <property type="project" value="InterPro"/>
</dbReference>
<gene>
    <name evidence="10" type="ORF">ACRE_028550</name>
</gene>
<evidence type="ECO:0000256" key="5">
    <source>
        <dbReference type="ARBA" id="ARBA00023002"/>
    </source>
</evidence>
<evidence type="ECO:0000313" key="10">
    <source>
        <dbReference type="EMBL" id="KFH46287.1"/>
    </source>
</evidence>
<proteinExistence type="inferred from homology"/>
<dbReference type="PANTHER" id="PTHR48083:SF11">
    <property type="entry name" value="ACYL-COA DEHYDROGENASE_OXIDASE C-TERMINAL DOMAIN-CONTAINING PROTEIN"/>
    <property type="match status" value="1"/>
</dbReference>
<feature type="domain" description="Acyl-CoA dehydrogenase/oxidase C-terminal" evidence="7">
    <location>
        <begin position="269"/>
        <end position="416"/>
    </location>
</feature>
<keyword evidence="4 6" id="KW-0274">FAD</keyword>
<dbReference type="InterPro" id="IPR009100">
    <property type="entry name" value="AcylCoA_DH/oxidase_NM_dom_sf"/>
</dbReference>
<comment type="cofactor">
    <cofactor evidence="1 6">
        <name>FAD</name>
        <dbReference type="ChEBI" id="CHEBI:57692"/>
    </cofactor>
</comment>
<dbReference type="GO" id="GO:0003995">
    <property type="term" value="F:acyl-CoA dehydrogenase activity"/>
    <property type="evidence" value="ECO:0007669"/>
    <property type="project" value="TreeGrafter"/>
</dbReference>
<dbReference type="EMBL" id="JPKY01000021">
    <property type="protein sequence ID" value="KFH46287.1"/>
    <property type="molecule type" value="Genomic_DNA"/>
</dbReference>
<evidence type="ECO:0000256" key="4">
    <source>
        <dbReference type="ARBA" id="ARBA00022827"/>
    </source>
</evidence>
<evidence type="ECO:0000259" key="9">
    <source>
        <dbReference type="Pfam" id="PF02771"/>
    </source>
</evidence>
<dbReference type="Pfam" id="PF02770">
    <property type="entry name" value="Acyl-CoA_dh_M"/>
    <property type="match status" value="1"/>
</dbReference>
<dbReference type="InterPro" id="IPR037069">
    <property type="entry name" value="AcylCoA_DH/ox_N_sf"/>
</dbReference>
<keyword evidence="11" id="KW-1185">Reference proteome</keyword>
<evidence type="ECO:0000313" key="11">
    <source>
        <dbReference type="Proteomes" id="UP000029964"/>
    </source>
</evidence>